<gene>
    <name evidence="1" type="ORF">Cboi01_000334700</name>
</gene>
<comment type="caution">
    <text evidence="1">The sequence shown here is derived from an EMBL/GenBank/DDBJ whole genome shotgun (WGS) entry which is preliminary data.</text>
</comment>
<evidence type="ECO:0000313" key="2">
    <source>
        <dbReference type="Proteomes" id="UP001165101"/>
    </source>
</evidence>
<dbReference type="Proteomes" id="UP001165101">
    <property type="component" value="Unassembled WGS sequence"/>
</dbReference>
<sequence>MSASSSTMVESTKSKIGYPTSSTLKQTSRPSSAYLNSAAASNSNKYSSDEYQEKYSDYEDDNDDADGDVDLQNNIPHGKEGAIGGYDDNEIPINELAFKHSDLIIIDNQLNMEIKSFNEFLNSSKSDKSLASKDVADVSLGILNNISTLLKKHEEVLKRKENKLSRYLERQTEVNSLWERSLKQLESEITKREEKIVELEDKLRVLRKSLKSQIQNPEDAKGALAPLIHRLSVIETASPTQIDNIQGKTTTPEIVISDKNAPSPIPFPNHVSKASEENIDPSKLASQTPDEEIIKFIEESDSSDDEFFDAEGEAEEEEETFEAEPESTTVGEKTVEGARETEIKSPVEPKQELKTPQYEKESEAKSAITSASEQDSQTVTPATPTTSDSITTTTESTPSIKKSPIVATKVISQTQSNVSLNDVAVGSFSLKTDAQKEKYAVLKQENSFVGYEDPIRTTLGKKDDRPSISLWAILKSLIGKDMTRITLPVSFNEPTSLLQRVAEDMEYSDLLSKAATISDSTTRMVYVAAFAASEYASTIGRVAKPFNPLLGETYEYARPDKGYRFFIEQVSHRPPIGAAYAESPFWDYWGESNVKSKFLGRSFDIKPLGTWFLNMRPNSGVIDKSGKVVSSELYTWKKVTSSVIGIIVGNPTVDNYGEMEIVNHTTGDHMIFNFKPRGWRASSAYEVKGDVMNKKGEVLYTVGGRWDSKIFAKKVGSTDKVLIWEANKRTEMIFHLTNFAASLNAPQKSLLPVLPVTDTRFRPDQRAMEDGEYDFAAEEKNRVEEKQRAARRAREESGESYVPEFFTKKIHPVTGDEYWEFDHSYWKRRKSGELKKYKDIF</sequence>
<reference evidence="1" key="1">
    <citation type="submission" date="2023-04" db="EMBL/GenBank/DDBJ databases">
        <title>Candida boidinii NBRC 1967.</title>
        <authorList>
            <person name="Ichikawa N."/>
            <person name="Sato H."/>
            <person name="Tonouchi N."/>
        </authorList>
    </citation>
    <scope>NUCLEOTIDE SEQUENCE</scope>
    <source>
        <strain evidence="1">NBRC 1967</strain>
    </source>
</reference>
<accession>A0ACB5TSF3</accession>
<dbReference type="EMBL" id="BSXV01001807">
    <property type="protein sequence ID" value="GME93994.1"/>
    <property type="molecule type" value="Genomic_DNA"/>
</dbReference>
<keyword evidence="2" id="KW-1185">Reference proteome</keyword>
<proteinExistence type="predicted"/>
<protein>
    <submittedName>
        <fullName evidence="1">Unnamed protein product</fullName>
    </submittedName>
</protein>
<evidence type="ECO:0000313" key="1">
    <source>
        <dbReference type="EMBL" id="GME93994.1"/>
    </source>
</evidence>
<organism evidence="1 2">
    <name type="scientific">Candida boidinii</name>
    <name type="common">Yeast</name>
    <dbReference type="NCBI Taxonomy" id="5477"/>
    <lineage>
        <taxon>Eukaryota</taxon>
        <taxon>Fungi</taxon>
        <taxon>Dikarya</taxon>
        <taxon>Ascomycota</taxon>
        <taxon>Saccharomycotina</taxon>
        <taxon>Pichiomycetes</taxon>
        <taxon>Pichiales</taxon>
        <taxon>Pichiaceae</taxon>
        <taxon>Ogataea</taxon>
        <taxon>Ogataea/Candida clade</taxon>
    </lineage>
</organism>
<name>A0ACB5TSF3_CANBO</name>